<organism evidence="11">
    <name type="scientific">marine sediment metagenome</name>
    <dbReference type="NCBI Taxonomy" id="412755"/>
    <lineage>
        <taxon>unclassified sequences</taxon>
        <taxon>metagenomes</taxon>
        <taxon>ecological metagenomes</taxon>
    </lineage>
</organism>
<evidence type="ECO:0000256" key="1">
    <source>
        <dbReference type="ARBA" id="ARBA00000085"/>
    </source>
</evidence>
<keyword evidence="7" id="KW-0812">Transmembrane</keyword>
<name>A0A0F8YDW4_9ZZZZ</name>
<keyword evidence="5" id="KW-0418">Kinase</keyword>
<dbReference type="GO" id="GO:0004673">
    <property type="term" value="F:protein histidine kinase activity"/>
    <property type="evidence" value="ECO:0007669"/>
    <property type="project" value="UniProtKB-EC"/>
</dbReference>
<accession>A0A0F8YDW4</accession>
<dbReference type="AlphaFoldDB" id="A0A0F8YDW4"/>
<dbReference type="Pfam" id="PF00672">
    <property type="entry name" value="HAMP"/>
    <property type="match status" value="1"/>
</dbReference>
<feature type="domain" description="PAS" evidence="8">
    <location>
        <begin position="271"/>
        <end position="336"/>
    </location>
</feature>
<dbReference type="SMART" id="SM00091">
    <property type="entry name" value="PAS"/>
    <property type="match status" value="1"/>
</dbReference>
<evidence type="ECO:0000256" key="6">
    <source>
        <dbReference type="SAM" id="Coils"/>
    </source>
</evidence>
<feature type="domain" description="HAMP" evidence="10">
    <location>
        <begin position="175"/>
        <end position="227"/>
    </location>
</feature>
<dbReference type="SUPFAM" id="SSF158472">
    <property type="entry name" value="HAMP domain-like"/>
    <property type="match status" value="1"/>
</dbReference>
<dbReference type="GO" id="GO:0016020">
    <property type="term" value="C:membrane"/>
    <property type="evidence" value="ECO:0007669"/>
    <property type="project" value="InterPro"/>
</dbReference>
<evidence type="ECO:0000313" key="11">
    <source>
        <dbReference type="EMBL" id="KKK79623.1"/>
    </source>
</evidence>
<dbReference type="InterPro" id="IPR001610">
    <property type="entry name" value="PAC"/>
</dbReference>
<protein>
    <recommendedName>
        <fullName evidence="2">histidine kinase</fullName>
        <ecNumber evidence="2">2.7.13.3</ecNumber>
    </recommendedName>
</protein>
<dbReference type="InterPro" id="IPR013655">
    <property type="entry name" value="PAS_fold_3"/>
</dbReference>
<evidence type="ECO:0000256" key="5">
    <source>
        <dbReference type="ARBA" id="ARBA00022777"/>
    </source>
</evidence>
<dbReference type="PANTHER" id="PTHR43304:SF1">
    <property type="entry name" value="PAC DOMAIN-CONTAINING PROTEIN"/>
    <property type="match status" value="1"/>
</dbReference>
<dbReference type="SMART" id="SM00086">
    <property type="entry name" value="PAC"/>
    <property type="match status" value="1"/>
</dbReference>
<feature type="coiled-coil region" evidence="6">
    <location>
        <begin position="219"/>
        <end position="253"/>
    </location>
</feature>
<keyword evidence="7" id="KW-0472">Membrane</keyword>
<dbReference type="InterPro" id="IPR000700">
    <property type="entry name" value="PAS-assoc_C"/>
</dbReference>
<dbReference type="CDD" id="cd06225">
    <property type="entry name" value="HAMP"/>
    <property type="match status" value="1"/>
</dbReference>
<evidence type="ECO:0000256" key="2">
    <source>
        <dbReference type="ARBA" id="ARBA00012438"/>
    </source>
</evidence>
<dbReference type="CDD" id="cd00130">
    <property type="entry name" value="PAS"/>
    <property type="match status" value="1"/>
</dbReference>
<dbReference type="PROSITE" id="PS50113">
    <property type="entry name" value="PAC"/>
    <property type="match status" value="1"/>
</dbReference>
<dbReference type="Gene3D" id="3.30.450.20">
    <property type="entry name" value="PAS domain"/>
    <property type="match status" value="1"/>
</dbReference>
<dbReference type="InterPro" id="IPR052162">
    <property type="entry name" value="Sensor_kinase/Photoreceptor"/>
</dbReference>
<feature type="transmembrane region" description="Helical" evidence="7">
    <location>
        <begin position="151"/>
        <end position="175"/>
    </location>
</feature>
<reference evidence="11" key="1">
    <citation type="journal article" date="2015" name="Nature">
        <title>Complex archaea that bridge the gap between prokaryotes and eukaryotes.</title>
        <authorList>
            <person name="Spang A."/>
            <person name="Saw J.H."/>
            <person name="Jorgensen S.L."/>
            <person name="Zaremba-Niedzwiedzka K."/>
            <person name="Martijn J."/>
            <person name="Lind A.E."/>
            <person name="van Eijk R."/>
            <person name="Schleper C."/>
            <person name="Guy L."/>
            <person name="Ettema T.J."/>
        </authorList>
    </citation>
    <scope>NUCLEOTIDE SEQUENCE</scope>
</reference>
<feature type="non-terminal residue" evidence="11">
    <location>
        <position position="1"/>
    </location>
</feature>
<comment type="caution">
    <text evidence="11">The sequence shown here is derived from an EMBL/GenBank/DDBJ whole genome shotgun (WGS) entry which is preliminary data.</text>
</comment>
<dbReference type="FunFam" id="3.30.450.20:FF:000099">
    <property type="entry name" value="Sensory box sensor histidine kinase"/>
    <property type="match status" value="1"/>
</dbReference>
<comment type="catalytic activity">
    <reaction evidence="1">
        <text>ATP + protein L-histidine = ADP + protein N-phospho-L-histidine.</text>
        <dbReference type="EC" id="2.7.13.3"/>
    </reaction>
</comment>
<evidence type="ECO:0000256" key="7">
    <source>
        <dbReference type="SAM" id="Phobius"/>
    </source>
</evidence>
<keyword evidence="6" id="KW-0175">Coiled coil</keyword>
<dbReference type="InterPro" id="IPR035965">
    <property type="entry name" value="PAS-like_dom_sf"/>
</dbReference>
<feature type="non-terminal residue" evidence="11">
    <location>
        <position position="402"/>
    </location>
</feature>
<dbReference type="InterPro" id="IPR000014">
    <property type="entry name" value="PAS"/>
</dbReference>
<dbReference type="EMBL" id="LAZR01053945">
    <property type="protein sequence ID" value="KKK79623.1"/>
    <property type="molecule type" value="Genomic_DNA"/>
</dbReference>
<dbReference type="InterPro" id="IPR003660">
    <property type="entry name" value="HAMP_dom"/>
</dbReference>
<evidence type="ECO:0000259" key="9">
    <source>
        <dbReference type="PROSITE" id="PS50113"/>
    </source>
</evidence>
<feature type="domain" description="PAC" evidence="9">
    <location>
        <begin position="346"/>
        <end position="399"/>
    </location>
</feature>
<evidence type="ECO:0000259" key="8">
    <source>
        <dbReference type="PROSITE" id="PS50112"/>
    </source>
</evidence>
<dbReference type="SUPFAM" id="SSF55785">
    <property type="entry name" value="PYP-like sensor domain (PAS domain)"/>
    <property type="match status" value="1"/>
</dbReference>
<keyword evidence="4" id="KW-0808">Transferase</keyword>
<evidence type="ECO:0000256" key="4">
    <source>
        <dbReference type="ARBA" id="ARBA00022679"/>
    </source>
</evidence>
<feature type="transmembrane region" description="Helical" evidence="7">
    <location>
        <begin position="6"/>
        <end position="27"/>
    </location>
</feature>
<dbReference type="PANTHER" id="PTHR43304">
    <property type="entry name" value="PHYTOCHROME-LIKE PROTEIN CPH1"/>
    <property type="match status" value="1"/>
</dbReference>
<dbReference type="SMART" id="SM00304">
    <property type="entry name" value="HAMP"/>
    <property type="match status" value="1"/>
</dbReference>
<dbReference type="EC" id="2.7.13.3" evidence="2"/>
<keyword evidence="3" id="KW-0597">Phosphoprotein</keyword>
<evidence type="ECO:0000256" key="3">
    <source>
        <dbReference type="ARBA" id="ARBA00022553"/>
    </source>
</evidence>
<evidence type="ECO:0000259" key="10">
    <source>
        <dbReference type="PROSITE" id="PS50885"/>
    </source>
</evidence>
<proteinExistence type="predicted"/>
<dbReference type="NCBIfam" id="TIGR00229">
    <property type="entry name" value="sensory_box"/>
    <property type="match status" value="1"/>
</dbReference>
<sequence length="402" mass="45988">ISRSLTAQISIAIMLALTAVLSVFGYLDYRTESSKLRQELESSLENSLNRLSIALSAPLFTYHDSGVEDVILSEMENNILMGVCIHEPGNSPPKYAYTRSEEGNVIAVKELTAKPEYLSDQRKIVHVTEYIGDVQVFVTPSFMHQHLQESLIFIIVQTLITDVILIAIVVFLFAFRFARPISMLTKASAEMAFGNLDYEIEMNREDELGILSRSFCNMRDSIKQQMRELAQHRDDLENMVKERTAELTEANEKLGQEIVDRKKVEHDLSVSQERLMSALNATDTGLWDWDVKTGEAYFSPSYYTMLGYEPDEFEASYESWRNLLHPEDLGPIEKKLVGHLKRVEPFEYEHRLKTKSGDYKWILSRGKSITKDTDGSPVRIVGTHTDITELKQYQEELTHAKT</sequence>
<gene>
    <name evidence="11" type="ORF">LCGC14_2831640</name>
</gene>
<keyword evidence="7" id="KW-1133">Transmembrane helix</keyword>
<dbReference type="PROSITE" id="PS50885">
    <property type="entry name" value="HAMP"/>
    <property type="match status" value="1"/>
</dbReference>
<dbReference type="Pfam" id="PF08447">
    <property type="entry name" value="PAS_3"/>
    <property type="match status" value="1"/>
</dbReference>
<dbReference type="Gene3D" id="6.10.340.10">
    <property type="match status" value="1"/>
</dbReference>
<dbReference type="PROSITE" id="PS50112">
    <property type="entry name" value="PAS"/>
    <property type="match status" value="1"/>
</dbReference>
<dbReference type="GO" id="GO:0007165">
    <property type="term" value="P:signal transduction"/>
    <property type="evidence" value="ECO:0007669"/>
    <property type="project" value="InterPro"/>
</dbReference>